<name>C8VVJ9_DESAS</name>
<dbReference type="Gene3D" id="1.25.40.10">
    <property type="entry name" value="Tetratricopeptide repeat domain"/>
    <property type="match status" value="1"/>
</dbReference>
<dbReference type="Proteomes" id="UP000002217">
    <property type="component" value="Chromosome"/>
</dbReference>
<dbReference type="STRING" id="485916.Dtox_1445"/>
<dbReference type="SMART" id="SM00028">
    <property type="entry name" value="TPR"/>
    <property type="match status" value="2"/>
</dbReference>
<accession>C8VVJ9</accession>
<dbReference type="AlphaFoldDB" id="C8VVJ9"/>
<keyword evidence="3" id="KW-1185">Reference proteome</keyword>
<organism evidence="2 3">
    <name type="scientific">Desulfofarcimen acetoxidans (strain ATCC 49208 / DSM 771 / KCTC 5769 / VKM B-1644 / 5575)</name>
    <name type="common">Desulfotomaculum acetoxidans</name>
    <dbReference type="NCBI Taxonomy" id="485916"/>
    <lineage>
        <taxon>Bacteria</taxon>
        <taxon>Bacillati</taxon>
        <taxon>Bacillota</taxon>
        <taxon>Clostridia</taxon>
        <taxon>Eubacteriales</taxon>
        <taxon>Peptococcaceae</taxon>
        <taxon>Desulfofarcimen</taxon>
    </lineage>
</organism>
<evidence type="ECO:0000313" key="2">
    <source>
        <dbReference type="EMBL" id="ACV62314.1"/>
    </source>
</evidence>
<feature type="transmembrane region" description="Helical" evidence="1">
    <location>
        <begin position="76"/>
        <end position="99"/>
    </location>
</feature>
<feature type="transmembrane region" description="Helical" evidence="1">
    <location>
        <begin position="12"/>
        <end position="35"/>
    </location>
</feature>
<evidence type="ECO:0000256" key="1">
    <source>
        <dbReference type="SAM" id="Phobius"/>
    </source>
</evidence>
<gene>
    <name evidence="2" type="ordered locus">Dtox_1445</name>
</gene>
<keyword evidence="1" id="KW-0812">Transmembrane</keyword>
<proteinExistence type="predicted"/>
<dbReference type="OrthoDB" id="10019699at2"/>
<dbReference type="EMBL" id="CP001720">
    <property type="protein sequence ID" value="ACV62314.1"/>
    <property type="molecule type" value="Genomic_DNA"/>
</dbReference>
<protein>
    <submittedName>
        <fullName evidence="2">Tetratricopeptide domain protein</fullName>
    </submittedName>
</protein>
<dbReference type="InterPro" id="IPR019734">
    <property type="entry name" value="TPR_rpt"/>
</dbReference>
<dbReference type="SUPFAM" id="SSF48452">
    <property type="entry name" value="TPR-like"/>
    <property type="match status" value="1"/>
</dbReference>
<sequence length="331" mass="37555">MQKDGLAKNLIRYTAFAAMVAYIVIMFMIVTAAIFNMNNNPINAVINNLSQSKHITTASISAIEAATSNAISSTTLIVTVAGVFMTVLSIFAAMLVYITNAKLDDVGKKIAEFDTRINVETYMRHVFSGIRYWSKGLYSYALEEFKPGLMSKDNACCLSANYYMGLLYIERFNENKNLSDFTEAEYHLQRAIKFAPDIDPIIVNDSYASFGCLYGLRAEKDFDSPFRDDYLNKSEEFIKKSIDSFGLAVHYKNLAITYALKNNIGKSIECLEKGIERDAEEKGVIDQEMRKEKAREFIGIGKEKVLFSEKEKELIPDICEEIIDYFVRKYC</sequence>
<dbReference type="InterPro" id="IPR011990">
    <property type="entry name" value="TPR-like_helical_dom_sf"/>
</dbReference>
<evidence type="ECO:0000313" key="3">
    <source>
        <dbReference type="Proteomes" id="UP000002217"/>
    </source>
</evidence>
<keyword evidence="1" id="KW-0472">Membrane</keyword>
<keyword evidence="1" id="KW-1133">Transmembrane helix</keyword>
<dbReference type="KEGG" id="dae:Dtox_1445"/>
<dbReference type="HOGENOM" id="CLU_838683_0_0_9"/>
<dbReference type="RefSeq" id="WP_015757028.1">
    <property type="nucleotide sequence ID" value="NC_013216.1"/>
</dbReference>
<reference evidence="2 3" key="1">
    <citation type="journal article" date="2009" name="Stand. Genomic Sci.">
        <title>Complete genome sequence of Desulfotomaculum acetoxidans type strain (5575).</title>
        <authorList>
            <person name="Spring S."/>
            <person name="Lapidus A."/>
            <person name="Schroder M."/>
            <person name="Gleim D."/>
            <person name="Sims D."/>
            <person name="Meincke L."/>
            <person name="Glavina Del Rio T."/>
            <person name="Tice H."/>
            <person name="Copeland A."/>
            <person name="Cheng J.F."/>
            <person name="Lucas S."/>
            <person name="Chen F."/>
            <person name="Nolan M."/>
            <person name="Bruce D."/>
            <person name="Goodwin L."/>
            <person name="Pitluck S."/>
            <person name="Ivanova N."/>
            <person name="Mavromatis K."/>
            <person name="Mikhailova N."/>
            <person name="Pati A."/>
            <person name="Chen A."/>
            <person name="Palaniappan K."/>
            <person name="Land M."/>
            <person name="Hauser L."/>
            <person name="Chang Y.J."/>
            <person name="Jeffries C.D."/>
            <person name="Chain P."/>
            <person name="Saunders E."/>
            <person name="Brettin T."/>
            <person name="Detter J.C."/>
            <person name="Goker M."/>
            <person name="Bristow J."/>
            <person name="Eisen J.A."/>
            <person name="Markowitz V."/>
            <person name="Hugenholtz P."/>
            <person name="Kyrpides N.C."/>
            <person name="Klenk H.P."/>
            <person name="Han C."/>
        </authorList>
    </citation>
    <scope>NUCLEOTIDE SEQUENCE [LARGE SCALE GENOMIC DNA]</scope>
    <source>
        <strain evidence="3">ATCC 49208 / DSM 771 / VKM B-1644</strain>
    </source>
</reference>